<dbReference type="EMBL" id="UFWD01000001">
    <property type="protein sequence ID" value="SUY25537.1"/>
    <property type="molecule type" value="Genomic_DNA"/>
</dbReference>
<reference evidence="2" key="1">
    <citation type="submission" date="2018-06" db="EMBL/GenBank/DDBJ databases">
        <authorList>
            <consortium name="Pathogen Informatics"/>
            <person name="Doyle S."/>
        </authorList>
    </citation>
    <scope>NUCLEOTIDE SEQUENCE</scope>
    <source>
        <strain evidence="2">NCTC13307</strain>
    </source>
</reference>
<evidence type="ECO:0000256" key="1">
    <source>
        <dbReference type="SAM" id="Phobius"/>
    </source>
</evidence>
<feature type="transmembrane region" description="Helical" evidence="1">
    <location>
        <begin position="12"/>
        <end position="37"/>
    </location>
</feature>
<proteinExistence type="predicted"/>
<dbReference type="Pfam" id="PF13347">
    <property type="entry name" value="MFS_2"/>
    <property type="match status" value="1"/>
</dbReference>
<keyword evidence="1" id="KW-0812">Transmembrane</keyword>
<accession>A0A381ICA1</accession>
<feature type="transmembrane region" description="Helical" evidence="1">
    <location>
        <begin position="57"/>
        <end position="77"/>
    </location>
</feature>
<gene>
    <name evidence="2" type="ORF">NCTC13307_02895</name>
</gene>
<keyword evidence="1" id="KW-0472">Membrane</keyword>
<sequence>MVAWTPWGKTTLGVTMLLAIGGGFSNVVSIINLNFFAGSCDYGHWKSGKDLPGLSMSLYPVAIQVGVLLATTIRTVLMNSMGYQADMVVTEAVKSRFYKYDFLFYGNTFNNSCCYSNTISSKWTRN</sequence>
<keyword evidence="1" id="KW-1133">Transmembrane helix</keyword>
<dbReference type="AlphaFoldDB" id="A0A381ICA1"/>
<organism evidence="2">
    <name type="scientific">Clostridioides difficile</name>
    <name type="common">Peptoclostridium difficile</name>
    <dbReference type="NCBI Taxonomy" id="1496"/>
    <lineage>
        <taxon>Bacteria</taxon>
        <taxon>Bacillati</taxon>
        <taxon>Bacillota</taxon>
        <taxon>Clostridia</taxon>
        <taxon>Peptostreptococcales</taxon>
        <taxon>Peptostreptococcaceae</taxon>
        <taxon>Clostridioides</taxon>
    </lineage>
</organism>
<name>A0A381ICA1_CLODI</name>
<evidence type="ECO:0000313" key="2">
    <source>
        <dbReference type="EMBL" id="SUY25537.1"/>
    </source>
</evidence>
<protein>
    <submittedName>
        <fullName evidence="2">Lactose permease</fullName>
    </submittedName>
</protein>